<dbReference type="InterPro" id="IPR005135">
    <property type="entry name" value="Endo/exonuclease/phosphatase"/>
</dbReference>
<proteinExistence type="predicted"/>
<evidence type="ECO:0000259" key="1">
    <source>
        <dbReference type="Pfam" id="PF14529"/>
    </source>
</evidence>
<sequence>MTEHGTLIIVSVYLPSKKRLLRSDIVTLLALGDAVIIFGDINSKNTDWRCNTTNASRRTLATLAEDHELAIITPRIPTHLPANIHHRPEILDLAPIDTKTIIDWKRVSTALGEVDTPNLNVIPDDIVSNNDIDTAIGALTKHIRSVVKRCQRKVPANSDHRGLPADVRELIRAKNAALRRSSA</sequence>
<dbReference type="AlphaFoldDB" id="A0A4C1V044"/>
<evidence type="ECO:0000313" key="3">
    <source>
        <dbReference type="Proteomes" id="UP000299102"/>
    </source>
</evidence>
<dbReference type="Proteomes" id="UP000299102">
    <property type="component" value="Unassembled WGS sequence"/>
</dbReference>
<dbReference type="OrthoDB" id="10065625at2759"/>
<dbReference type="GO" id="GO:0003824">
    <property type="term" value="F:catalytic activity"/>
    <property type="evidence" value="ECO:0007669"/>
    <property type="project" value="InterPro"/>
</dbReference>
<gene>
    <name evidence="2" type="ORF">EVAR_84083_1</name>
</gene>
<dbReference type="Pfam" id="PF14529">
    <property type="entry name" value="Exo_endo_phos_2"/>
    <property type="match status" value="1"/>
</dbReference>
<dbReference type="InterPro" id="IPR036691">
    <property type="entry name" value="Endo/exonu/phosph_ase_sf"/>
</dbReference>
<name>A0A4C1V044_EUMVA</name>
<keyword evidence="3" id="KW-1185">Reference proteome</keyword>
<feature type="domain" description="Endonuclease/exonuclease/phosphatase" evidence="1">
    <location>
        <begin position="8"/>
        <end position="105"/>
    </location>
</feature>
<dbReference type="SUPFAM" id="SSF56219">
    <property type="entry name" value="DNase I-like"/>
    <property type="match status" value="1"/>
</dbReference>
<comment type="caution">
    <text evidence="2">The sequence shown here is derived from an EMBL/GenBank/DDBJ whole genome shotgun (WGS) entry which is preliminary data.</text>
</comment>
<protein>
    <recommendedName>
        <fullName evidence="1">Endonuclease/exonuclease/phosphatase domain-containing protein</fullName>
    </recommendedName>
</protein>
<reference evidence="2 3" key="1">
    <citation type="journal article" date="2019" name="Commun. Biol.">
        <title>The bagworm genome reveals a unique fibroin gene that provides high tensile strength.</title>
        <authorList>
            <person name="Kono N."/>
            <person name="Nakamura H."/>
            <person name="Ohtoshi R."/>
            <person name="Tomita M."/>
            <person name="Numata K."/>
            <person name="Arakawa K."/>
        </authorList>
    </citation>
    <scope>NUCLEOTIDE SEQUENCE [LARGE SCALE GENOMIC DNA]</scope>
</reference>
<organism evidence="2 3">
    <name type="scientific">Eumeta variegata</name>
    <name type="common">Bagworm moth</name>
    <name type="synonym">Eumeta japonica</name>
    <dbReference type="NCBI Taxonomy" id="151549"/>
    <lineage>
        <taxon>Eukaryota</taxon>
        <taxon>Metazoa</taxon>
        <taxon>Ecdysozoa</taxon>
        <taxon>Arthropoda</taxon>
        <taxon>Hexapoda</taxon>
        <taxon>Insecta</taxon>
        <taxon>Pterygota</taxon>
        <taxon>Neoptera</taxon>
        <taxon>Endopterygota</taxon>
        <taxon>Lepidoptera</taxon>
        <taxon>Glossata</taxon>
        <taxon>Ditrysia</taxon>
        <taxon>Tineoidea</taxon>
        <taxon>Psychidae</taxon>
        <taxon>Oiketicinae</taxon>
        <taxon>Eumeta</taxon>
    </lineage>
</organism>
<dbReference type="Gene3D" id="3.60.10.10">
    <property type="entry name" value="Endonuclease/exonuclease/phosphatase"/>
    <property type="match status" value="1"/>
</dbReference>
<evidence type="ECO:0000313" key="2">
    <source>
        <dbReference type="EMBL" id="GBP31637.1"/>
    </source>
</evidence>
<accession>A0A4C1V044</accession>
<dbReference type="EMBL" id="BGZK01000249">
    <property type="protein sequence ID" value="GBP31637.1"/>
    <property type="molecule type" value="Genomic_DNA"/>
</dbReference>